<evidence type="ECO:0000313" key="11">
    <source>
        <dbReference type="Proteomes" id="UP000694392"/>
    </source>
</evidence>
<dbReference type="Ensembl" id="ENSSPUT00000005432.1">
    <property type="protein sequence ID" value="ENSSPUP00000005109.1"/>
    <property type="gene ID" value="ENSSPUG00000003942.1"/>
</dbReference>
<dbReference type="PANTHER" id="PTHR46538:SF4">
    <property type="entry name" value="NON-SPECIFIC SERINE_THREONINE PROTEIN KINASE"/>
    <property type="match status" value="1"/>
</dbReference>
<keyword evidence="3" id="KW-0723">Serine/threonine-protein kinase</keyword>
<proteinExistence type="inferred from homology"/>
<dbReference type="InterPro" id="IPR051585">
    <property type="entry name" value="STE20_Ser/Thr_Kinases"/>
</dbReference>
<dbReference type="AlphaFoldDB" id="A0A8D0GHN2"/>
<feature type="region of interest" description="Disordered" evidence="9">
    <location>
        <begin position="126"/>
        <end position="145"/>
    </location>
</feature>
<evidence type="ECO:0000256" key="1">
    <source>
        <dbReference type="ARBA" id="ARBA00008874"/>
    </source>
</evidence>
<keyword evidence="6" id="KW-0418">Kinase</keyword>
<reference evidence="10" key="2">
    <citation type="submission" date="2025-09" db="UniProtKB">
        <authorList>
            <consortium name="Ensembl"/>
        </authorList>
    </citation>
    <scope>IDENTIFICATION</scope>
</reference>
<dbReference type="Proteomes" id="UP000694392">
    <property type="component" value="Unplaced"/>
</dbReference>
<evidence type="ECO:0000256" key="3">
    <source>
        <dbReference type="ARBA" id="ARBA00022527"/>
    </source>
</evidence>
<keyword evidence="5" id="KW-0808">Transferase</keyword>
<keyword evidence="4" id="KW-0597">Phosphoprotein</keyword>
<comment type="catalytic activity">
    <reaction evidence="7">
        <text>L-threonyl-[protein] + ATP = O-phospho-L-threonyl-[protein] + ADP + H(+)</text>
        <dbReference type="Rhea" id="RHEA:46608"/>
        <dbReference type="Rhea" id="RHEA-COMP:11060"/>
        <dbReference type="Rhea" id="RHEA-COMP:11605"/>
        <dbReference type="ChEBI" id="CHEBI:15378"/>
        <dbReference type="ChEBI" id="CHEBI:30013"/>
        <dbReference type="ChEBI" id="CHEBI:30616"/>
        <dbReference type="ChEBI" id="CHEBI:61977"/>
        <dbReference type="ChEBI" id="CHEBI:456216"/>
        <dbReference type="EC" id="2.7.11.1"/>
    </reaction>
</comment>
<evidence type="ECO:0000256" key="8">
    <source>
        <dbReference type="ARBA" id="ARBA00048679"/>
    </source>
</evidence>
<sequence>MTSIEWECISKIHSLKRARESVIWSMEQGHLQEKYYLFKQQVKEKYSLQRQQLGKRHDKETERMSRFHHLLLEELKSEQAQERTQLLKTQRGDAKVRLAMFKESLKIQEVDSTEQRDRVKQFLQQEDGRQKAEGQQQQKQHQEQLDELQKQLDDNIRELEEMQSEKIRLLVEQEKKKLKGLDDEHTLELSEWKERLATRKEILEEELARRHPLQQLGLHQGNESGRRLSRFFHFPS</sequence>
<evidence type="ECO:0000256" key="4">
    <source>
        <dbReference type="ARBA" id="ARBA00022553"/>
    </source>
</evidence>
<dbReference type="Pfam" id="PF12474">
    <property type="entry name" value="PKK"/>
    <property type="match status" value="1"/>
</dbReference>
<dbReference type="EC" id="2.7.11.1" evidence="2"/>
<dbReference type="GO" id="GO:0004674">
    <property type="term" value="F:protein serine/threonine kinase activity"/>
    <property type="evidence" value="ECO:0007669"/>
    <property type="project" value="UniProtKB-KW"/>
</dbReference>
<organism evidence="10 11">
    <name type="scientific">Sphenodon punctatus</name>
    <name type="common">Tuatara</name>
    <name type="synonym">Hatteria punctata</name>
    <dbReference type="NCBI Taxonomy" id="8508"/>
    <lineage>
        <taxon>Eukaryota</taxon>
        <taxon>Metazoa</taxon>
        <taxon>Chordata</taxon>
        <taxon>Craniata</taxon>
        <taxon>Vertebrata</taxon>
        <taxon>Euteleostomi</taxon>
        <taxon>Lepidosauria</taxon>
        <taxon>Sphenodontia</taxon>
        <taxon>Sphenodontidae</taxon>
        <taxon>Sphenodon</taxon>
    </lineage>
</organism>
<name>A0A8D0GHN2_SPHPU</name>
<reference evidence="10" key="1">
    <citation type="submission" date="2025-08" db="UniProtKB">
        <authorList>
            <consortium name="Ensembl"/>
        </authorList>
    </citation>
    <scope>IDENTIFICATION</scope>
</reference>
<keyword evidence="11" id="KW-1185">Reference proteome</keyword>
<comment type="similarity">
    <text evidence="1">Belongs to the protein kinase superfamily. STE Ser/Thr protein kinase family. STE20 subfamily.</text>
</comment>
<dbReference type="OMA" id="ERMSRFH"/>
<evidence type="ECO:0000256" key="6">
    <source>
        <dbReference type="ARBA" id="ARBA00022777"/>
    </source>
</evidence>
<evidence type="ECO:0000313" key="10">
    <source>
        <dbReference type="Ensembl" id="ENSSPUP00000005109.1"/>
    </source>
</evidence>
<dbReference type="InterPro" id="IPR022165">
    <property type="entry name" value="PKK"/>
</dbReference>
<dbReference type="GeneTree" id="ENSGT00940000156818"/>
<dbReference type="PANTHER" id="PTHR46538">
    <property type="entry name" value="PROTEIN KINASE DOMAIN-CONTAINING PROTEIN"/>
    <property type="match status" value="1"/>
</dbReference>
<protein>
    <recommendedName>
        <fullName evidence="2">non-specific serine/threonine protein kinase</fullName>
        <ecNumber evidence="2">2.7.11.1</ecNumber>
    </recommendedName>
</protein>
<evidence type="ECO:0000256" key="5">
    <source>
        <dbReference type="ARBA" id="ARBA00022679"/>
    </source>
</evidence>
<evidence type="ECO:0000256" key="7">
    <source>
        <dbReference type="ARBA" id="ARBA00047899"/>
    </source>
</evidence>
<evidence type="ECO:0000256" key="9">
    <source>
        <dbReference type="SAM" id="MobiDB-lite"/>
    </source>
</evidence>
<evidence type="ECO:0000256" key="2">
    <source>
        <dbReference type="ARBA" id="ARBA00012513"/>
    </source>
</evidence>
<accession>A0A8D0GHN2</accession>
<comment type="catalytic activity">
    <reaction evidence="8">
        <text>L-seryl-[protein] + ATP = O-phospho-L-seryl-[protein] + ADP + H(+)</text>
        <dbReference type="Rhea" id="RHEA:17989"/>
        <dbReference type="Rhea" id="RHEA-COMP:9863"/>
        <dbReference type="Rhea" id="RHEA-COMP:11604"/>
        <dbReference type="ChEBI" id="CHEBI:15378"/>
        <dbReference type="ChEBI" id="CHEBI:29999"/>
        <dbReference type="ChEBI" id="CHEBI:30616"/>
        <dbReference type="ChEBI" id="CHEBI:83421"/>
        <dbReference type="ChEBI" id="CHEBI:456216"/>
        <dbReference type="EC" id="2.7.11.1"/>
    </reaction>
</comment>